<evidence type="ECO:0000256" key="2">
    <source>
        <dbReference type="ARBA" id="ARBA00035112"/>
    </source>
</evidence>
<sequence>MNKTLEHHTQPASEEDDTPLVELDVFHQLHCLNSIRNIVYGTNAIMCHGDLTPITHKPRRPGYNPLLPPWQPQFAVPHTCRNFQKIHEWAQRYNTSGYVIEPWPGIDPVAELRLKPEDGKGAA</sequence>
<evidence type="ECO:0000256" key="1">
    <source>
        <dbReference type="ARBA" id="ARBA00004685"/>
    </source>
</evidence>
<dbReference type="Pfam" id="PF11807">
    <property type="entry name" value="UstYa"/>
    <property type="match status" value="2"/>
</dbReference>
<comment type="caution">
    <text evidence="3">The sequence shown here is derived from an EMBL/GenBank/DDBJ whole genome shotgun (WGS) entry which is preliminary data.</text>
</comment>
<comment type="similarity">
    <text evidence="2">Belongs to the ustYa family.</text>
</comment>
<protein>
    <submittedName>
        <fullName evidence="3">Uncharacterized protein</fullName>
    </submittedName>
</protein>
<comment type="pathway">
    <text evidence="1">Mycotoxin biosynthesis.</text>
</comment>
<organism evidence="3 4">
    <name type="scientific">Trichoglossum hirsutum</name>
    <dbReference type="NCBI Taxonomy" id="265104"/>
    <lineage>
        <taxon>Eukaryota</taxon>
        <taxon>Fungi</taxon>
        <taxon>Dikarya</taxon>
        <taxon>Ascomycota</taxon>
        <taxon>Pezizomycotina</taxon>
        <taxon>Geoglossomycetes</taxon>
        <taxon>Geoglossales</taxon>
        <taxon>Geoglossaceae</taxon>
        <taxon>Trichoglossum</taxon>
    </lineage>
</organism>
<proteinExistence type="inferred from homology"/>
<dbReference type="EMBL" id="JAGHQM010000611">
    <property type="protein sequence ID" value="KAH0559382.1"/>
    <property type="molecule type" value="Genomic_DNA"/>
</dbReference>
<dbReference type="AlphaFoldDB" id="A0A9P8LC09"/>
<dbReference type="PANTHER" id="PTHR33365">
    <property type="entry name" value="YALI0B05434P"/>
    <property type="match status" value="1"/>
</dbReference>
<gene>
    <name evidence="3" type="ORF">GP486_004106</name>
</gene>
<keyword evidence="4" id="KW-1185">Reference proteome</keyword>
<dbReference type="PANTHER" id="PTHR33365:SF4">
    <property type="entry name" value="CYCLOCHLOROTINE BIOSYNTHESIS PROTEIN O"/>
    <property type="match status" value="1"/>
</dbReference>
<dbReference type="GO" id="GO:0043386">
    <property type="term" value="P:mycotoxin biosynthetic process"/>
    <property type="evidence" value="ECO:0007669"/>
    <property type="project" value="InterPro"/>
</dbReference>
<dbReference type="InterPro" id="IPR021765">
    <property type="entry name" value="UstYa-like"/>
</dbReference>
<evidence type="ECO:0000313" key="3">
    <source>
        <dbReference type="EMBL" id="KAH0559382.1"/>
    </source>
</evidence>
<evidence type="ECO:0000313" key="4">
    <source>
        <dbReference type="Proteomes" id="UP000750711"/>
    </source>
</evidence>
<dbReference type="Proteomes" id="UP000750711">
    <property type="component" value="Unassembled WGS sequence"/>
</dbReference>
<reference evidence="3" key="1">
    <citation type="submission" date="2021-03" db="EMBL/GenBank/DDBJ databases">
        <title>Comparative genomics and phylogenomic investigation of the class Geoglossomycetes provide insights into ecological specialization and systematics.</title>
        <authorList>
            <person name="Melie T."/>
            <person name="Pirro S."/>
            <person name="Miller A.N."/>
            <person name="Quandt A."/>
        </authorList>
    </citation>
    <scope>NUCLEOTIDE SEQUENCE</scope>
    <source>
        <strain evidence="3">CAQ_001_2017</strain>
    </source>
</reference>
<name>A0A9P8LC09_9PEZI</name>
<accession>A0A9P8LC09</accession>